<reference evidence="1 2" key="1">
    <citation type="submission" date="2024-08" db="EMBL/GenBank/DDBJ databases">
        <title>Whole-genome sequencing of halo(alkali)philic microorganisms from hypersaline lakes.</title>
        <authorList>
            <person name="Sorokin D.Y."/>
            <person name="Merkel A.Y."/>
            <person name="Messina E."/>
            <person name="Yakimov M."/>
        </authorList>
    </citation>
    <scope>NUCLEOTIDE SEQUENCE [LARGE SCALE GENOMIC DNA]</scope>
    <source>
        <strain evidence="1 2">Cl-TMA</strain>
    </source>
</reference>
<gene>
    <name evidence="1" type="ORF">ACERLL_07335</name>
</gene>
<name>A0ABV4TTJ1_9GAMM</name>
<dbReference type="RefSeq" id="WP_373655418.1">
    <property type="nucleotide sequence ID" value="NZ_JBGUAW010000004.1"/>
</dbReference>
<keyword evidence="2" id="KW-1185">Reference proteome</keyword>
<sequence>MRSEPAPRERDSAGINGPTSVLEQIREIRKAREKARPVWPTIPSLGRYDLKLAADYNALYQHLTDIPGEDTAAGGAVRLYGEWLGLRVIILRPSAGRALRGT</sequence>
<evidence type="ECO:0000313" key="2">
    <source>
        <dbReference type="Proteomes" id="UP001575181"/>
    </source>
</evidence>
<dbReference type="Proteomes" id="UP001575181">
    <property type="component" value="Unassembled WGS sequence"/>
</dbReference>
<proteinExistence type="predicted"/>
<organism evidence="1 2">
    <name type="scientific">Thiohalorhabdus methylotrophus</name>
    <dbReference type="NCBI Taxonomy" id="3242694"/>
    <lineage>
        <taxon>Bacteria</taxon>
        <taxon>Pseudomonadati</taxon>
        <taxon>Pseudomonadota</taxon>
        <taxon>Gammaproteobacteria</taxon>
        <taxon>Thiohalorhabdales</taxon>
        <taxon>Thiohalorhabdaceae</taxon>
        <taxon>Thiohalorhabdus</taxon>
    </lineage>
</organism>
<evidence type="ECO:0000313" key="1">
    <source>
        <dbReference type="EMBL" id="MFA9460637.1"/>
    </source>
</evidence>
<accession>A0ABV4TTJ1</accession>
<protein>
    <submittedName>
        <fullName evidence="1">Uncharacterized protein</fullName>
    </submittedName>
</protein>
<dbReference type="EMBL" id="JBGUAW010000004">
    <property type="protein sequence ID" value="MFA9460637.1"/>
    <property type="molecule type" value="Genomic_DNA"/>
</dbReference>
<comment type="caution">
    <text evidence="1">The sequence shown here is derived from an EMBL/GenBank/DDBJ whole genome shotgun (WGS) entry which is preliminary data.</text>
</comment>